<dbReference type="RefSeq" id="WP_119989944.1">
    <property type="nucleotide sequence ID" value="NZ_CP032489.1"/>
</dbReference>
<organism evidence="1 2">
    <name type="scientific">Arachidicoccus soli</name>
    <dbReference type="NCBI Taxonomy" id="2341117"/>
    <lineage>
        <taxon>Bacteria</taxon>
        <taxon>Pseudomonadati</taxon>
        <taxon>Bacteroidota</taxon>
        <taxon>Chitinophagia</taxon>
        <taxon>Chitinophagales</taxon>
        <taxon>Chitinophagaceae</taxon>
        <taxon>Arachidicoccus</taxon>
    </lineage>
</organism>
<evidence type="ECO:0000313" key="1">
    <source>
        <dbReference type="EMBL" id="AYD48823.1"/>
    </source>
</evidence>
<name>A0A386HSN9_9BACT</name>
<sequence length="69" mass="8189">MQSFIVNIPDDKVAFFVELIEQLDFELLEIEEQHSSTLNNSFEEKQKVSEEEDPFLDWEAELKNAKKKK</sequence>
<dbReference type="Proteomes" id="UP000266118">
    <property type="component" value="Chromosome"/>
</dbReference>
<dbReference type="EMBL" id="CP032489">
    <property type="protein sequence ID" value="AYD48823.1"/>
    <property type="molecule type" value="Genomic_DNA"/>
</dbReference>
<gene>
    <name evidence="1" type="ORF">D6B99_15120</name>
</gene>
<dbReference type="KEGG" id="ark:D6B99_15120"/>
<protein>
    <submittedName>
        <fullName evidence="1">Uncharacterized protein</fullName>
    </submittedName>
</protein>
<dbReference type="OrthoDB" id="680548at2"/>
<evidence type="ECO:0000313" key="2">
    <source>
        <dbReference type="Proteomes" id="UP000266118"/>
    </source>
</evidence>
<reference evidence="1 2" key="1">
    <citation type="submission" date="2018-09" db="EMBL/GenBank/DDBJ databases">
        <title>Arachidicoccus sp. nov., a bacterium isolated from soil.</title>
        <authorList>
            <person name="Weon H.-Y."/>
            <person name="Kwon S.-W."/>
            <person name="Lee S.A."/>
        </authorList>
    </citation>
    <scope>NUCLEOTIDE SEQUENCE [LARGE SCALE GENOMIC DNA]</scope>
    <source>
        <strain evidence="1 2">KIS59-12</strain>
    </source>
</reference>
<keyword evidence="2" id="KW-1185">Reference proteome</keyword>
<dbReference type="AlphaFoldDB" id="A0A386HSN9"/>
<proteinExistence type="predicted"/>
<accession>A0A386HSN9</accession>